<accession>A0A7I8J7V9</accession>
<dbReference type="GO" id="GO:0008237">
    <property type="term" value="F:metallopeptidase activity"/>
    <property type="evidence" value="ECO:0007669"/>
    <property type="project" value="TreeGrafter"/>
</dbReference>
<dbReference type="PROSITE" id="PS50199">
    <property type="entry name" value="ZF_RANBP2_2"/>
    <property type="match status" value="1"/>
</dbReference>
<keyword evidence="1" id="KW-0479">Metal-binding</keyword>
<dbReference type="PROSITE" id="PS51397">
    <property type="entry name" value="WLM"/>
    <property type="match status" value="1"/>
</dbReference>
<dbReference type="PANTHER" id="PTHR46622">
    <property type="entry name" value="DNA-DEPENDENT METALLOPROTEASE WSS1"/>
    <property type="match status" value="1"/>
</dbReference>
<dbReference type="InterPro" id="IPR001876">
    <property type="entry name" value="Znf_RanBP2"/>
</dbReference>
<reference evidence="7 8" key="1">
    <citation type="submission" date="2019-12" db="EMBL/GenBank/DDBJ databases">
        <authorList>
            <person name="Scholz U."/>
            <person name="Mascher M."/>
            <person name="Fiebig A."/>
        </authorList>
    </citation>
    <scope>NUCLEOTIDE SEQUENCE</scope>
</reference>
<dbReference type="AlphaFoldDB" id="A0A7I8J7V9"/>
<keyword evidence="8" id="KW-1185">Reference proteome</keyword>
<dbReference type="Proteomes" id="UP001189122">
    <property type="component" value="Unassembled WGS sequence"/>
</dbReference>
<evidence type="ECO:0000259" key="5">
    <source>
        <dbReference type="PROSITE" id="PS50199"/>
    </source>
</evidence>
<protein>
    <submittedName>
        <fullName evidence="7">Uncharacterized protein</fullName>
    </submittedName>
</protein>
<name>A0A7I8J7V9_SPIIN</name>
<evidence type="ECO:0000256" key="1">
    <source>
        <dbReference type="ARBA" id="ARBA00022723"/>
    </source>
</evidence>
<feature type="domain" description="RanBP2-type" evidence="5">
    <location>
        <begin position="241"/>
        <end position="274"/>
    </location>
</feature>
<dbReference type="EMBL" id="CACRZD030000009">
    <property type="protein sequence ID" value="CAA6666169.1"/>
    <property type="molecule type" value="Genomic_DNA"/>
</dbReference>
<sequence length="312" mass="34904">MEMADLHKVWEIKALKRPRGDEARRILENVAKQVQPIMRRRKWRVKVLSEFCPANSSLLGLNVGRGVHVKLRLRRPRGDLDFFSYEEVLDTMLHELCHIEHGPHNALFYKLWDDIRKECEELITKGIIVTGQGFDVPGRRLGGVSRQPPLSSLGKTALVAAEKRKLIASLLPSGPKRLGGDSSIMASLTPVQAAAMAAERRILDDLWCASESCVHSSVVDVSDDDPLALACDACGSERPKDTGGISKTWSCRFCTLDNNMKLEKCSACGEWRYSRGAPTSLEHRILVLDCCNDQGTQFLRKECLNTCMNIIF</sequence>
<dbReference type="PROSITE" id="PS01358">
    <property type="entry name" value="ZF_RANBP2_1"/>
    <property type="match status" value="1"/>
</dbReference>
<dbReference type="GO" id="GO:0008270">
    <property type="term" value="F:zinc ion binding"/>
    <property type="evidence" value="ECO:0007669"/>
    <property type="project" value="UniProtKB-KW"/>
</dbReference>
<feature type="domain" description="WLM" evidence="6">
    <location>
        <begin position="1"/>
        <end position="203"/>
    </location>
</feature>
<gene>
    <name evidence="7" type="ORF">SI7747_09012558</name>
</gene>
<organism evidence="7">
    <name type="scientific">Spirodela intermedia</name>
    <name type="common">Intermediate duckweed</name>
    <dbReference type="NCBI Taxonomy" id="51605"/>
    <lineage>
        <taxon>Eukaryota</taxon>
        <taxon>Viridiplantae</taxon>
        <taxon>Streptophyta</taxon>
        <taxon>Embryophyta</taxon>
        <taxon>Tracheophyta</taxon>
        <taxon>Spermatophyta</taxon>
        <taxon>Magnoliopsida</taxon>
        <taxon>Liliopsida</taxon>
        <taxon>Araceae</taxon>
        <taxon>Lemnoideae</taxon>
        <taxon>Spirodela</taxon>
    </lineage>
</organism>
<dbReference type="GO" id="GO:0005634">
    <property type="term" value="C:nucleus"/>
    <property type="evidence" value="ECO:0007669"/>
    <property type="project" value="TreeGrafter"/>
</dbReference>
<dbReference type="GO" id="GO:0006281">
    <property type="term" value="P:DNA repair"/>
    <property type="evidence" value="ECO:0007669"/>
    <property type="project" value="TreeGrafter"/>
</dbReference>
<evidence type="ECO:0000259" key="6">
    <source>
        <dbReference type="PROSITE" id="PS51397"/>
    </source>
</evidence>
<evidence type="ECO:0000256" key="2">
    <source>
        <dbReference type="ARBA" id="ARBA00022771"/>
    </source>
</evidence>
<evidence type="ECO:0000313" key="8">
    <source>
        <dbReference type="Proteomes" id="UP001189122"/>
    </source>
</evidence>
<keyword evidence="3" id="KW-0862">Zinc</keyword>
<dbReference type="InterPro" id="IPR053000">
    <property type="entry name" value="WSS1-like_metalloprotease"/>
</dbReference>
<evidence type="ECO:0000256" key="3">
    <source>
        <dbReference type="ARBA" id="ARBA00022833"/>
    </source>
</evidence>
<dbReference type="InterPro" id="IPR013536">
    <property type="entry name" value="WLM_dom"/>
</dbReference>
<evidence type="ECO:0000256" key="4">
    <source>
        <dbReference type="PROSITE-ProRule" id="PRU00322"/>
    </source>
</evidence>
<proteinExistence type="predicted"/>
<dbReference type="Pfam" id="PF08325">
    <property type="entry name" value="WLM"/>
    <property type="match status" value="1"/>
</dbReference>
<dbReference type="PANTHER" id="PTHR46622:SF1">
    <property type="entry name" value="DNA-DEPENDENT METALLOPROTEASE WSS1"/>
    <property type="match status" value="1"/>
</dbReference>
<dbReference type="EMBL" id="LR743596">
    <property type="protein sequence ID" value="CAA2626872.1"/>
    <property type="molecule type" value="Genomic_DNA"/>
</dbReference>
<keyword evidence="2 4" id="KW-0863">Zinc-finger</keyword>
<evidence type="ECO:0000313" key="7">
    <source>
        <dbReference type="EMBL" id="CAA2626872.1"/>
    </source>
</evidence>